<evidence type="ECO:0000259" key="1">
    <source>
        <dbReference type="Pfam" id="PF00156"/>
    </source>
</evidence>
<protein>
    <submittedName>
        <fullName evidence="2">Adenine phosphoribosyltransferase</fullName>
        <ecNumber evidence="2">2.4.2.7</ecNumber>
    </submittedName>
</protein>
<keyword evidence="2" id="KW-0328">Glycosyltransferase</keyword>
<name>A0A948T117_9FIRM</name>
<proteinExistence type="predicted"/>
<dbReference type="EMBL" id="JAHLFP010000007">
    <property type="protein sequence ID" value="MBU3805515.1"/>
    <property type="molecule type" value="Genomic_DNA"/>
</dbReference>
<evidence type="ECO:0000313" key="2">
    <source>
        <dbReference type="EMBL" id="MBU3805515.1"/>
    </source>
</evidence>
<dbReference type="GO" id="GO:0003999">
    <property type="term" value="F:adenine phosphoribosyltransferase activity"/>
    <property type="evidence" value="ECO:0007669"/>
    <property type="project" value="UniProtKB-EC"/>
</dbReference>
<dbReference type="PANTHER" id="PTHR43218">
    <property type="entry name" value="PHOSPHORIBOSYLTRANSFERASE-RELATED"/>
    <property type="match status" value="1"/>
</dbReference>
<dbReference type="Gene3D" id="3.40.50.2020">
    <property type="match status" value="1"/>
</dbReference>
<dbReference type="NCBIfam" id="NF005592">
    <property type="entry name" value="PRK07322.1"/>
    <property type="match status" value="1"/>
</dbReference>
<gene>
    <name evidence="2" type="ORF">H9882_01225</name>
</gene>
<sequence length="179" mass="19481">MKDTYTLQVAGLTRELPICPINEEISIAAFIMFSDVELTVACAKALLEKCPEFDVIVTAEAKGIPLAYEMSRQSGKVYIPARKGEKLYMEEPVVVEDQSITTSAKQKLVIDKKELDRMNGKRVLIVDDVISTGGSLLALEALVARSTGTVVGRAAVLAEGDAAQRNDIIFLEPLPLIEN</sequence>
<dbReference type="Proteomes" id="UP000713596">
    <property type="component" value="Unassembled WGS sequence"/>
</dbReference>
<feature type="domain" description="Phosphoribosyltransferase" evidence="1">
    <location>
        <begin position="52"/>
        <end position="163"/>
    </location>
</feature>
<dbReference type="CDD" id="cd06223">
    <property type="entry name" value="PRTases_typeI"/>
    <property type="match status" value="1"/>
</dbReference>
<dbReference type="AlphaFoldDB" id="A0A948T117"/>
<reference evidence="2" key="2">
    <citation type="submission" date="2021-04" db="EMBL/GenBank/DDBJ databases">
        <authorList>
            <person name="Gilroy R."/>
        </authorList>
    </citation>
    <scope>NUCLEOTIDE SEQUENCE</scope>
    <source>
        <strain evidence="2">B5_2728</strain>
    </source>
</reference>
<dbReference type="Pfam" id="PF00156">
    <property type="entry name" value="Pribosyltran"/>
    <property type="match status" value="1"/>
</dbReference>
<keyword evidence="2" id="KW-0808">Transferase</keyword>
<dbReference type="SUPFAM" id="SSF53271">
    <property type="entry name" value="PRTase-like"/>
    <property type="match status" value="1"/>
</dbReference>
<evidence type="ECO:0000313" key="3">
    <source>
        <dbReference type="Proteomes" id="UP000713596"/>
    </source>
</evidence>
<accession>A0A948T117</accession>
<dbReference type="InterPro" id="IPR029057">
    <property type="entry name" value="PRTase-like"/>
</dbReference>
<reference evidence="2" key="1">
    <citation type="journal article" date="2021" name="PeerJ">
        <title>Extensive microbial diversity within the chicken gut microbiome revealed by metagenomics and culture.</title>
        <authorList>
            <person name="Gilroy R."/>
            <person name="Ravi A."/>
            <person name="Getino M."/>
            <person name="Pursley I."/>
            <person name="Horton D.L."/>
            <person name="Alikhan N.F."/>
            <person name="Baker D."/>
            <person name="Gharbi K."/>
            <person name="Hall N."/>
            <person name="Watson M."/>
            <person name="Adriaenssens E.M."/>
            <person name="Foster-Nyarko E."/>
            <person name="Jarju S."/>
            <person name="Secka A."/>
            <person name="Antonio M."/>
            <person name="Oren A."/>
            <person name="Chaudhuri R.R."/>
            <person name="La Ragione R."/>
            <person name="Hildebrand F."/>
            <person name="Pallen M.J."/>
        </authorList>
    </citation>
    <scope>NUCLEOTIDE SEQUENCE</scope>
    <source>
        <strain evidence="2">B5_2728</strain>
    </source>
</reference>
<dbReference type="EC" id="2.4.2.7" evidence="2"/>
<comment type="caution">
    <text evidence="2">The sequence shown here is derived from an EMBL/GenBank/DDBJ whole genome shotgun (WGS) entry which is preliminary data.</text>
</comment>
<dbReference type="PANTHER" id="PTHR43218:SF1">
    <property type="entry name" value="PHOSPHORIBOSYLTRANSFERASE"/>
    <property type="match status" value="1"/>
</dbReference>
<organism evidence="2 3">
    <name type="scientific">Candidatus Allofournierella pullistercoris</name>
    <dbReference type="NCBI Taxonomy" id="2838597"/>
    <lineage>
        <taxon>Bacteria</taxon>
        <taxon>Bacillati</taxon>
        <taxon>Bacillota</taxon>
        <taxon>Clostridia</taxon>
        <taxon>Eubacteriales</taxon>
        <taxon>Oscillospiraceae</taxon>
        <taxon>Allofournierella</taxon>
    </lineage>
</organism>
<dbReference type="InterPro" id="IPR000836">
    <property type="entry name" value="PRTase_dom"/>
</dbReference>